<comment type="caution">
    <text evidence="2">The sequence shown here is derived from an EMBL/GenBank/DDBJ whole genome shotgun (WGS) entry which is preliminary data.</text>
</comment>
<evidence type="ECO:0000313" key="2">
    <source>
        <dbReference type="EMBL" id="KAK6496217.1"/>
    </source>
</evidence>
<dbReference type="Proteomes" id="UP001370758">
    <property type="component" value="Unassembled WGS sequence"/>
</dbReference>
<evidence type="ECO:0000259" key="1">
    <source>
        <dbReference type="PROSITE" id="PS50181"/>
    </source>
</evidence>
<organism evidence="2 3">
    <name type="scientific">Arthrobotrys musiformis</name>
    <dbReference type="NCBI Taxonomy" id="47236"/>
    <lineage>
        <taxon>Eukaryota</taxon>
        <taxon>Fungi</taxon>
        <taxon>Dikarya</taxon>
        <taxon>Ascomycota</taxon>
        <taxon>Pezizomycotina</taxon>
        <taxon>Orbiliomycetes</taxon>
        <taxon>Orbiliales</taxon>
        <taxon>Orbiliaceae</taxon>
        <taxon>Arthrobotrys</taxon>
    </lineage>
</organism>
<sequence length="425" mass="47388">MASITTLPTELLLEILTQVLSSRSFKARDVARLASVCRRFDDVVVKYLYSNCDILLHRRGGLNSGHVITLPRFSGESIDDSLANARMTLEAYKNHGREVRFLSLKTTRGTILSSTTPYVGPITSTPTARIPNFTATLTTSFKSLTTLSLTDTLTTPLSVPTLISTISTILTTSLSLKHLSLNLTIIRSQESFEESQSSLLLLPKGDDVATLESLTIDLQIIPERHVPYWHRPRPGPQGNPVWLLSSLPSLFPQNAISSTKSLSFIVTGEPDTPPPPTPSQKLLLPSLESLTLSVTPDCPALFQQFIHKTPQITHLELRETFELKLPALITLLTPYKSLTTLTLKKLDSRRPPPLRFISHLKSTLLESLKQITLYTSTPLPRLKSDLGHIFISNTVQSMHRERIPPSERNVMHDGSDWRIIIEFAY</sequence>
<keyword evidence="3" id="KW-1185">Reference proteome</keyword>
<feature type="domain" description="F-box" evidence="1">
    <location>
        <begin position="1"/>
        <end position="59"/>
    </location>
</feature>
<dbReference type="PROSITE" id="PS50181">
    <property type="entry name" value="FBOX"/>
    <property type="match status" value="1"/>
</dbReference>
<name>A0AAV9VTU6_9PEZI</name>
<protein>
    <recommendedName>
        <fullName evidence="1">F-box domain-containing protein</fullName>
    </recommendedName>
</protein>
<reference evidence="2 3" key="1">
    <citation type="submission" date="2023-08" db="EMBL/GenBank/DDBJ databases">
        <authorList>
            <person name="Palmer J.M."/>
        </authorList>
    </citation>
    <scope>NUCLEOTIDE SEQUENCE [LARGE SCALE GENOMIC DNA]</scope>
    <source>
        <strain evidence="2 3">TWF481</strain>
    </source>
</reference>
<proteinExistence type="predicted"/>
<dbReference type="AlphaFoldDB" id="A0AAV9VTU6"/>
<dbReference type="EMBL" id="JAVHJL010000011">
    <property type="protein sequence ID" value="KAK6496217.1"/>
    <property type="molecule type" value="Genomic_DNA"/>
</dbReference>
<gene>
    <name evidence="2" type="ORF">TWF481_002241</name>
</gene>
<dbReference type="InterPro" id="IPR001810">
    <property type="entry name" value="F-box_dom"/>
</dbReference>
<dbReference type="Pfam" id="PF12937">
    <property type="entry name" value="F-box-like"/>
    <property type="match status" value="1"/>
</dbReference>
<accession>A0AAV9VTU6</accession>
<evidence type="ECO:0000313" key="3">
    <source>
        <dbReference type="Proteomes" id="UP001370758"/>
    </source>
</evidence>
<dbReference type="InterPro" id="IPR036047">
    <property type="entry name" value="F-box-like_dom_sf"/>
</dbReference>
<dbReference type="SUPFAM" id="SSF81383">
    <property type="entry name" value="F-box domain"/>
    <property type="match status" value="1"/>
</dbReference>